<dbReference type="Proteomes" id="UP000636793">
    <property type="component" value="Unassembled WGS sequence"/>
</dbReference>
<dbReference type="EMBL" id="BMHI01000005">
    <property type="protein sequence ID" value="GGB41074.1"/>
    <property type="molecule type" value="Genomic_DNA"/>
</dbReference>
<comment type="caution">
    <text evidence="1">The sequence shown here is derived from an EMBL/GenBank/DDBJ whole genome shotgun (WGS) entry which is preliminary data.</text>
</comment>
<accession>A0A916WXX7</accession>
<proteinExistence type="predicted"/>
<keyword evidence="2" id="KW-1185">Reference proteome</keyword>
<organism evidence="1 2">
    <name type="scientific">Flexivirga endophytica</name>
    <dbReference type="NCBI Taxonomy" id="1849103"/>
    <lineage>
        <taxon>Bacteria</taxon>
        <taxon>Bacillati</taxon>
        <taxon>Actinomycetota</taxon>
        <taxon>Actinomycetes</taxon>
        <taxon>Micrococcales</taxon>
        <taxon>Dermacoccaceae</taxon>
        <taxon>Flexivirga</taxon>
    </lineage>
</organism>
<evidence type="ECO:0000313" key="1">
    <source>
        <dbReference type="EMBL" id="GGB41074.1"/>
    </source>
</evidence>
<dbReference type="AlphaFoldDB" id="A0A916WXX7"/>
<name>A0A916WXX7_9MICO</name>
<gene>
    <name evidence="1" type="ORF">GCM10011492_34920</name>
</gene>
<sequence length="99" mass="10993">MAWCDVCDLERSMCVHGLHDHQIAREQAAPVRVSPRGMAHFDGCPHKGDDPNYDLWGQVNEKGAWQRLGNGESIRVVDATGHELVATSRCSDCVDHGPW</sequence>
<evidence type="ECO:0000313" key="2">
    <source>
        <dbReference type="Proteomes" id="UP000636793"/>
    </source>
</evidence>
<protein>
    <submittedName>
        <fullName evidence="1">Uncharacterized protein</fullName>
    </submittedName>
</protein>
<reference evidence="1" key="2">
    <citation type="submission" date="2020-09" db="EMBL/GenBank/DDBJ databases">
        <authorList>
            <person name="Sun Q."/>
            <person name="Zhou Y."/>
        </authorList>
    </citation>
    <scope>NUCLEOTIDE SEQUENCE</scope>
    <source>
        <strain evidence="1">CGMCC 1.15085</strain>
    </source>
</reference>
<reference evidence="1" key="1">
    <citation type="journal article" date="2014" name="Int. J. Syst. Evol. Microbiol.">
        <title>Complete genome sequence of Corynebacterium casei LMG S-19264T (=DSM 44701T), isolated from a smear-ripened cheese.</title>
        <authorList>
            <consortium name="US DOE Joint Genome Institute (JGI-PGF)"/>
            <person name="Walter F."/>
            <person name="Albersmeier A."/>
            <person name="Kalinowski J."/>
            <person name="Ruckert C."/>
        </authorList>
    </citation>
    <scope>NUCLEOTIDE SEQUENCE</scope>
    <source>
        <strain evidence="1">CGMCC 1.15085</strain>
    </source>
</reference>